<evidence type="ECO:0000313" key="2">
    <source>
        <dbReference type="EMBL" id="ADK85222.1"/>
    </source>
</evidence>
<dbReference type="HOGENOM" id="CLU_023620_2_2_7"/>
<dbReference type="InterPro" id="IPR006680">
    <property type="entry name" value="Amidohydro-rel"/>
</dbReference>
<evidence type="ECO:0000313" key="3">
    <source>
        <dbReference type="Proteomes" id="UP000009047"/>
    </source>
</evidence>
<sequence length="374" mass="39533">MPAEGEPPAKGPICLVAAGLAGAETTADQPPAVLVRDGRVAALGHEALAAADCPRLDLPGLWLSPAPLDAHVHLLMRSTLERSLDEFHQAGVVAVRDLGVRPVDPTPGGRPDKAPLVVASGPGLGVKGPGSCWLAHKLQTPDDFAQAARRAVAAGVDLLKVFVSGLLSFEYPGQVEHPDAVGEAQLRAVTAVAREAGLTVAVHASGVAAVSRAVACGARSVEHGFFLNEPTWEAMAERGVSWLPTVAPIVTHAEDQDGRHDQATIDNLRRIAHRQMKDLPRGHALGVELVLGTDAGSYGLPHLLAVRREIDLWIEAGVPSETIFDAATSRAARLMGLGGQVGVIAKGARAWLLGLEHDPRRRPELLCRPRWRNF</sequence>
<proteinExistence type="predicted"/>
<dbReference type="InterPro" id="IPR011059">
    <property type="entry name" value="Metal-dep_hydrolase_composite"/>
</dbReference>
<dbReference type="AlphaFoldDB" id="E1QI29"/>
<dbReference type="SUPFAM" id="SSF51556">
    <property type="entry name" value="Metallo-dependent hydrolases"/>
    <property type="match status" value="1"/>
</dbReference>
<dbReference type="GO" id="GO:0016810">
    <property type="term" value="F:hydrolase activity, acting on carbon-nitrogen (but not peptide) bonds"/>
    <property type="evidence" value="ECO:0007669"/>
    <property type="project" value="InterPro"/>
</dbReference>
<dbReference type="EMBL" id="CP002085">
    <property type="protein sequence ID" value="ADK85222.1"/>
    <property type="molecule type" value="Genomic_DNA"/>
</dbReference>
<evidence type="ECO:0000259" key="1">
    <source>
        <dbReference type="Pfam" id="PF01979"/>
    </source>
</evidence>
<dbReference type="Pfam" id="PF01979">
    <property type="entry name" value="Amidohydro_1"/>
    <property type="match status" value="1"/>
</dbReference>
<reference evidence="2 3" key="1">
    <citation type="journal article" date="2010" name="Stand. Genomic Sci.">
        <title>Complete genome sequence of Desulfarculus baarsii type strain (2st14).</title>
        <authorList>
            <person name="Sun H."/>
            <person name="Spring S."/>
            <person name="Lapidus A."/>
            <person name="Davenport K."/>
            <person name="Del Rio T.G."/>
            <person name="Tice H."/>
            <person name="Nolan M."/>
            <person name="Copeland A."/>
            <person name="Cheng J.F."/>
            <person name="Lucas S."/>
            <person name="Tapia R."/>
            <person name="Goodwin L."/>
            <person name="Pitluck S."/>
            <person name="Ivanova N."/>
            <person name="Pagani I."/>
            <person name="Mavromatis K."/>
            <person name="Ovchinnikova G."/>
            <person name="Pati A."/>
            <person name="Chen A."/>
            <person name="Palaniappan K."/>
            <person name="Hauser L."/>
            <person name="Chang Y.J."/>
            <person name="Jeffries C.D."/>
            <person name="Detter J.C."/>
            <person name="Han C."/>
            <person name="Rohde M."/>
            <person name="Brambilla E."/>
            <person name="Goker M."/>
            <person name="Woyke T."/>
            <person name="Bristow J."/>
            <person name="Eisen J.A."/>
            <person name="Markowitz V."/>
            <person name="Hugenholtz P."/>
            <person name="Kyrpides N.C."/>
            <person name="Klenk H.P."/>
            <person name="Land M."/>
        </authorList>
    </citation>
    <scope>NUCLEOTIDE SEQUENCE [LARGE SCALE GENOMIC DNA]</scope>
    <source>
        <strain evidence="3">ATCC 33931 / DSM 2075 / LMG 7858 / VKM B-1802 / 2st14</strain>
    </source>
</reference>
<dbReference type="eggNOG" id="COG1228">
    <property type="taxonomic scope" value="Bacteria"/>
</dbReference>
<feature type="domain" description="Amidohydrolase-related" evidence="1">
    <location>
        <begin position="64"/>
        <end position="355"/>
    </location>
</feature>
<dbReference type="PANTHER" id="PTHR43135">
    <property type="entry name" value="ALPHA-D-RIBOSE 1-METHYLPHOSPHONATE 5-TRIPHOSPHATE DIPHOSPHATASE"/>
    <property type="match status" value="1"/>
</dbReference>
<dbReference type="Gene3D" id="3.20.20.140">
    <property type="entry name" value="Metal-dependent hydrolases"/>
    <property type="match status" value="1"/>
</dbReference>
<gene>
    <name evidence="2" type="ordered locus">Deba_1857</name>
</gene>
<dbReference type="RefSeq" id="WP_013258663.1">
    <property type="nucleotide sequence ID" value="NC_014365.1"/>
</dbReference>
<dbReference type="InterPro" id="IPR051781">
    <property type="entry name" value="Metallo-dep_Hydrolase"/>
</dbReference>
<dbReference type="KEGG" id="dbr:Deba_1857"/>
<name>E1QI29_DESB2</name>
<accession>E1QI29</accession>
<dbReference type="STRING" id="644282.Deba_1857"/>
<dbReference type="InterPro" id="IPR032466">
    <property type="entry name" value="Metal_Hydrolase"/>
</dbReference>
<dbReference type="Gene3D" id="2.30.40.10">
    <property type="entry name" value="Urease, subunit C, domain 1"/>
    <property type="match status" value="1"/>
</dbReference>
<dbReference type="Proteomes" id="UP000009047">
    <property type="component" value="Chromosome"/>
</dbReference>
<dbReference type="PANTHER" id="PTHR43135:SF3">
    <property type="entry name" value="ALPHA-D-RIBOSE 1-METHYLPHOSPHONATE 5-TRIPHOSPHATE DIPHOSPHATASE"/>
    <property type="match status" value="1"/>
</dbReference>
<dbReference type="SUPFAM" id="SSF51338">
    <property type="entry name" value="Composite domain of metallo-dependent hydrolases"/>
    <property type="match status" value="1"/>
</dbReference>
<dbReference type="OrthoDB" id="9782972at2"/>
<keyword evidence="3" id="KW-1185">Reference proteome</keyword>
<organism evidence="2 3">
    <name type="scientific">Desulfarculus baarsii (strain ATCC 33931 / DSM 2075 / LMG 7858 / VKM B-1802 / 2st14)</name>
    <dbReference type="NCBI Taxonomy" id="644282"/>
    <lineage>
        <taxon>Bacteria</taxon>
        <taxon>Pseudomonadati</taxon>
        <taxon>Thermodesulfobacteriota</taxon>
        <taxon>Desulfarculia</taxon>
        <taxon>Desulfarculales</taxon>
        <taxon>Desulfarculaceae</taxon>
        <taxon>Desulfarculus</taxon>
    </lineage>
</organism>
<protein>
    <submittedName>
        <fullName evidence="2">Amidohydrolase</fullName>
    </submittedName>
</protein>